<dbReference type="Gene3D" id="3.30.70.1620">
    <property type="match status" value="1"/>
</dbReference>
<feature type="domain" description="SMC hinge" evidence="9">
    <location>
        <begin position="519"/>
        <end position="638"/>
    </location>
</feature>
<dbReference type="InterPro" id="IPR003395">
    <property type="entry name" value="RecF/RecN/SMC_N"/>
</dbReference>
<dbReference type="HAMAP" id="MF_01894">
    <property type="entry name" value="Smc_prok"/>
    <property type="match status" value="1"/>
</dbReference>
<dbReference type="GO" id="GO:0007062">
    <property type="term" value="P:sister chromatid cohesion"/>
    <property type="evidence" value="ECO:0007669"/>
    <property type="project" value="InterPro"/>
</dbReference>
<dbReference type="Gene3D" id="1.20.1060.20">
    <property type="match status" value="1"/>
</dbReference>
<dbReference type="InterPro" id="IPR036277">
    <property type="entry name" value="SMC_hinge_sf"/>
</dbReference>
<dbReference type="GO" id="GO:0006260">
    <property type="term" value="P:DNA replication"/>
    <property type="evidence" value="ECO:0007669"/>
    <property type="project" value="UniProtKB-UniRule"/>
</dbReference>
<organism evidence="10 11">
    <name type="scientific">Pediococcus claussenii (strain ATCC BAA-344 / DSM 14800 / JCM 18046 / KCTC 3811 / LMG 21948 / P06)</name>
    <dbReference type="NCBI Taxonomy" id="701521"/>
    <lineage>
        <taxon>Bacteria</taxon>
        <taxon>Bacillati</taxon>
        <taxon>Bacillota</taxon>
        <taxon>Bacilli</taxon>
        <taxon>Lactobacillales</taxon>
        <taxon>Lactobacillaceae</taxon>
        <taxon>Pediococcus</taxon>
    </lineage>
</organism>
<proteinExistence type="inferred from homology"/>
<dbReference type="SUPFAM" id="SSF75553">
    <property type="entry name" value="Smc hinge domain"/>
    <property type="match status" value="1"/>
</dbReference>
<dbReference type="CDD" id="cd03278">
    <property type="entry name" value="ABC_SMC_barmotin"/>
    <property type="match status" value="2"/>
</dbReference>
<dbReference type="Gene3D" id="3.40.50.300">
    <property type="entry name" value="P-loop containing nucleotide triphosphate hydrolases"/>
    <property type="match status" value="2"/>
</dbReference>
<dbReference type="GO" id="GO:0005737">
    <property type="term" value="C:cytoplasm"/>
    <property type="evidence" value="ECO:0007669"/>
    <property type="project" value="UniProtKB-SubCell"/>
</dbReference>
<evidence type="ECO:0000256" key="2">
    <source>
        <dbReference type="ARBA" id="ARBA00022490"/>
    </source>
</evidence>
<dbReference type="SUPFAM" id="SSF52540">
    <property type="entry name" value="P-loop containing nucleoside triphosphate hydrolases"/>
    <property type="match status" value="1"/>
</dbReference>
<dbReference type="Pfam" id="PF06470">
    <property type="entry name" value="SMC_hinge"/>
    <property type="match status" value="1"/>
</dbReference>
<dbReference type="AlphaFoldDB" id="G8PDH0"/>
<comment type="function">
    <text evidence="7">Required for chromosome condensation and partitioning.</text>
</comment>
<evidence type="ECO:0000313" key="11">
    <source>
        <dbReference type="Proteomes" id="UP000005444"/>
    </source>
</evidence>
<evidence type="ECO:0000256" key="8">
    <source>
        <dbReference type="SAM" id="MobiDB-lite"/>
    </source>
</evidence>
<dbReference type="KEGG" id="pce:PECL_1037"/>
<dbReference type="eggNOG" id="COG1196">
    <property type="taxonomic scope" value="Bacteria"/>
</dbReference>
<keyword evidence="4 7" id="KW-0067">ATP-binding</keyword>
<keyword evidence="5 7" id="KW-0175">Coiled coil</keyword>
<dbReference type="EMBL" id="CP003137">
    <property type="protein sequence ID" value="AEV95305.1"/>
    <property type="molecule type" value="Genomic_DNA"/>
</dbReference>
<evidence type="ECO:0000256" key="3">
    <source>
        <dbReference type="ARBA" id="ARBA00022741"/>
    </source>
</evidence>
<dbReference type="GO" id="GO:0005694">
    <property type="term" value="C:chromosome"/>
    <property type="evidence" value="ECO:0007669"/>
    <property type="project" value="InterPro"/>
</dbReference>
<dbReference type="FunFam" id="3.40.50.300:FF:000984">
    <property type="entry name" value="Chromosome partition protein Smc"/>
    <property type="match status" value="1"/>
</dbReference>
<dbReference type="GO" id="GO:0030261">
    <property type="term" value="P:chromosome condensation"/>
    <property type="evidence" value="ECO:0007669"/>
    <property type="project" value="InterPro"/>
</dbReference>
<dbReference type="Proteomes" id="UP000005444">
    <property type="component" value="Chromosome"/>
</dbReference>
<feature type="coiled-coil region" evidence="7">
    <location>
        <begin position="255"/>
        <end position="455"/>
    </location>
</feature>
<comment type="domain">
    <text evidence="7">Contains large globular domains required for ATP hydrolysis at each terminus and a third globular domain forming a flexible hinge near the middle of the molecule. These domains are separated by coiled-coil structures.</text>
</comment>
<evidence type="ECO:0000256" key="1">
    <source>
        <dbReference type="ARBA" id="ARBA00004496"/>
    </source>
</evidence>
<feature type="coiled-coil region" evidence="7">
    <location>
        <begin position="811"/>
        <end position="912"/>
    </location>
</feature>
<feature type="binding site" evidence="7">
    <location>
        <begin position="32"/>
        <end position="39"/>
    </location>
    <ligand>
        <name>ATP</name>
        <dbReference type="ChEBI" id="CHEBI:30616"/>
    </ligand>
</feature>
<dbReference type="InterPro" id="IPR024704">
    <property type="entry name" value="SMC"/>
</dbReference>
<dbReference type="GO" id="GO:0003677">
    <property type="term" value="F:DNA binding"/>
    <property type="evidence" value="ECO:0007669"/>
    <property type="project" value="UniProtKB-UniRule"/>
</dbReference>
<reference evidence="10 11" key="1">
    <citation type="journal article" date="2012" name="J. Bacteriol.">
        <title>Complete Genome Sequence of the Beer Spoilage Organism Pediococcus claussenii ATCC BAA-344T.</title>
        <authorList>
            <person name="Pittet V."/>
            <person name="Abegunde T."/>
            <person name="Marfleet T."/>
            <person name="Haakensen M."/>
            <person name="Morrow K."/>
            <person name="Jayaprakash T."/>
            <person name="Schroeder K."/>
            <person name="Trost B."/>
            <person name="Byrns S."/>
            <person name="Bergsveinson J."/>
            <person name="Kusalik A."/>
            <person name="Ziola B."/>
        </authorList>
    </citation>
    <scope>NUCLEOTIDE SEQUENCE [LARGE SCALE GENOMIC DNA]</scope>
    <source>
        <strain evidence="10 11">ATCC BAA-344</strain>
    </source>
</reference>
<gene>
    <name evidence="7 10" type="primary">smc</name>
    <name evidence="10" type="ordered locus">PECL_1037</name>
</gene>
<dbReference type="FunFam" id="3.40.50.300:FF:000901">
    <property type="entry name" value="Chromosome partition protein Smc"/>
    <property type="match status" value="1"/>
</dbReference>
<evidence type="ECO:0000256" key="4">
    <source>
        <dbReference type="ARBA" id="ARBA00022840"/>
    </source>
</evidence>
<dbReference type="InterPro" id="IPR011890">
    <property type="entry name" value="SMC_prok"/>
</dbReference>
<dbReference type="PATRIC" id="fig|701521.8.peg.984"/>
<dbReference type="NCBIfam" id="TIGR02168">
    <property type="entry name" value="SMC_prok_B"/>
    <property type="match status" value="1"/>
</dbReference>
<dbReference type="HOGENOM" id="CLU_001042_2_2_9"/>
<keyword evidence="2 7" id="KW-0963">Cytoplasm</keyword>
<dbReference type="PIRSF" id="PIRSF005719">
    <property type="entry name" value="SMC"/>
    <property type="match status" value="1"/>
</dbReference>
<comment type="subcellular location">
    <subcellularLocation>
        <location evidence="1 7">Cytoplasm</location>
    </subcellularLocation>
</comment>
<keyword evidence="6 7" id="KW-0238">DNA-binding</keyword>
<keyword evidence="3 7" id="KW-0547">Nucleotide-binding</keyword>
<comment type="similarity">
    <text evidence="7">Belongs to the SMC family.</text>
</comment>
<feature type="region of interest" description="Disordered" evidence="8">
    <location>
        <begin position="792"/>
        <end position="811"/>
    </location>
</feature>
<evidence type="ECO:0000313" key="10">
    <source>
        <dbReference type="EMBL" id="AEV95305.1"/>
    </source>
</evidence>
<dbReference type="PANTHER" id="PTHR43977">
    <property type="entry name" value="STRUCTURAL MAINTENANCE OF CHROMOSOMES PROTEIN 3"/>
    <property type="match status" value="1"/>
</dbReference>
<dbReference type="RefSeq" id="WP_014215502.1">
    <property type="nucleotide sequence ID" value="NC_016605.1"/>
</dbReference>
<protein>
    <recommendedName>
        <fullName evidence="7">Chromosome partition protein Smc</fullName>
    </recommendedName>
</protein>
<evidence type="ECO:0000256" key="5">
    <source>
        <dbReference type="ARBA" id="ARBA00023054"/>
    </source>
</evidence>
<dbReference type="GO" id="GO:0007059">
    <property type="term" value="P:chromosome segregation"/>
    <property type="evidence" value="ECO:0007669"/>
    <property type="project" value="UniProtKB-UniRule"/>
</dbReference>
<evidence type="ECO:0000256" key="7">
    <source>
        <dbReference type="HAMAP-Rule" id="MF_01894"/>
    </source>
</evidence>
<evidence type="ECO:0000259" key="9">
    <source>
        <dbReference type="SMART" id="SM00968"/>
    </source>
</evidence>
<dbReference type="Pfam" id="PF02463">
    <property type="entry name" value="SMC_N"/>
    <property type="match status" value="2"/>
</dbReference>
<dbReference type="Gene3D" id="1.10.287.1490">
    <property type="match status" value="1"/>
</dbReference>
<dbReference type="SMART" id="SM00968">
    <property type="entry name" value="SMC_hinge"/>
    <property type="match status" value="1"/>
</dbReference>
<dbReference type="STRING" id="701521.PECL_1037"/>
<name>G8PDH0_PEDCP</name>
<feature type="coiled-coil region" evidence="7">
    <location>
        <begin position="673"/>
        <end position="749"/>
    </location>
</feature>
<dbReference type="GO" id="GO:0016887">
    <property type="term" value="F:ATP hydrolysis activity"/>
    <property type="evidence" value="ECO:0007669"/>
    <property type="project" value="InterPro"/>
</dbReference>
<keyword evidence="11" id="KW-1185">Reference proteome</keyword>
<dbReference type="InterPro" id="IPR010935">
    <property type="entry name" value="SMC_hinge"/>
</dbReference>
<evidence type="ECO:0000256" key="6">
    <source>
        <dbReference type="ARBA" id="ARBA00023125"/>
    </source>
</evidence>
<sequence>MKLKSIEISGFKSFADKTEIKFQNGITGIVGPNGSGKSNITEAIRWVMGEQSAKSLRGGKMPDVIFSGTETRKPLARASVTAIFDNTDHFLKSEFSEVMISRKLYRNGESQYQINRNDCRLRDILNLFIDTGLGKESFSIISQGRVESIFSSKPEDRRAIIEEVAGVLEYKQNKIKAENELGKTSEYLKRVNDLINELDKQRNPLEEQASLAKDFIEQKTRYDILDRTRLIRTIDANSEKSTNLSKTIKETDVTLQEFRHTLSKQEHLRDSLRQQITLLTQKKDSLQNVIVELTRKEEQITGVKNLAVEREKYRTNQIKSLDDEIVIVQQDISKSKQQLQAENKDQEVLEQEVNKLSGQIADLMNLSKTFDANKLQHQIDGLRATYMDVLQELTSVRNERSFLKKSEVRSSKQVTRIEEELNSLKIQQQQQETKITDLTNVVDTIQSDLQTIEDEKKEISVKGVKINQEYQQVRSEWLHKSGELQQFKARFNSLNNLKDEYAGYYQGAKVALQKRDRFTGIIGPVSEIISVPSQYVVSIETALGNQLQNIVTDNEQTAKTVINYLRTNRLGRATFLPVNVLKARSLATGVREASMNSQGFLGIAAELVHVQDKFINVAKYLLGTTLIVDNLDNGTKIANQIRYRARIVTLDGDVINAGGTMSGGATKNNRKGLLAQDKEIADLRDTINQSEEEVILKESKTQELQHEGRELKNKLDAIEARQSEVKAALNDRKNELQLANERILVLKRQISGSEFELRNLSGDVQVKNELDLNDKESALEVQISKIKAETKEKQSILDASSESEEKRNQQLTNLRIKKTRYDEQLTQLQRQIGNLKSSLQSSQNKLLDLNKKKKILLGNDVIERTNSNESLETVKEKLKNTQRGIADLQSDLVQKQDELDRVNAQIETLSGQISESTNVLSQQKGQRDIAKNTVEVAIDRLRDEHETTIENARKELVDVDSEKLMQEMKLLKRGITELGTVNIGAIDEFNRVSERYDFLSSQKDDLTSSADQLNRSIDEMDREASHRFKETFDQVANEFTIVFKQMFGGGQAHLELTDPDDLLNTGIEIKAQPPGKKLQRLSLLSGGEKSLTAITLLFAILKVSPVPFCILDEVEAAFDDANVSRFAKYLKTFKDTTQFIVITHRKGTMVEADMLYGVTMQESGVSKMVSVSLEEAQKKELA</sequence>
<dbReference type="GO" id="GO:0005524">
    <property type="term" value="F:ATP binding"/>
    <property type="evidence" value="ECO:0007669"/>
    <property type="project" value="UniProtKB-UniRule"/>
</dbReference>
<accession>G8PDH0</accession>
<dbReference type="InterPro" id="IPR027417">
    <property type="entry name" value="P-loop_NTPase"/>
</dbReference>
<comment type="subunit">
    <text evidence="7">Homodimer.</text>
</comment>